<dbReference type="STRING" id="1650663.GCA_001486665_02424"/>
<dbReference type="PANTHER" id="PTHR48111:SF73">
    <property type="entry name" value="ALKALINE PHOSPHATASE SYNTHESIS TRANSCRIPTIONAL REGULATORY PROTEIN PHOP"/>
    <property type="match status" value="1"/>
</dbReference>
<dbReference type="Gene3D" id="3.40.50.2300">
    <property type="match status" value="1"/>
</dbReference>
<dbReference type="GO" id="GO:0000976">
    <property type="term" value="F:transcription cis-regulatory region binding"/>
    <property type="evidence" value="ECO:0007669"/>
    <property type="project" value="TreeGrafter"/>
</dbReference>
<keyword evidence="6" id="KW-0597">Phosphoprotein</keyword>
<protein>
    <recommendedName>
        <fullName evidence="1">Stage 0 sporulation protein A homolog</fullName>
    </recommendedName>
</protein>
<dbReference type="InterPro" id="IPR011006">
    <property type="entry name" value="CheY-like_superfamily"/>
</dbReference>
<gene>
    <name evidence="10" type="ORF">EDD77_12221</name>
</gene>
<feature type="modified residue" description="4-aspartylphosphate" evidence="6">
    <location>
        <position position="52"/>
    </location>
</feature>
<dbReference type="SMART" id="SM00448">
    <property type="entry name" value="REC"/>
    <property type="match status" value="1"/>
</dbReference>
<dbReference type="GO" id="GO:0032993">
    <property type="term" value="C:protein-DNA complex"/>
    <property type="evidence" value="ECO:0007669"/>
    <property type="project" value="TreeGrafter"/>
</dbReference>
<keyword evidence="2" id="KW-0805">Transcription regulation</keyword>
<dbReference type="CDD" id="cd00383">
    <property type="entry name" value="trans_reg_C"/>
    <property type="match status" value="1"/>
</dbReference>
<sequence>MNKILVLEDDLALSAGLCFELDSQGYLTVAAYNCQKARQLLAGDAFDLALLDVNLPDGSGFDLCREIKAQQSDLPVIFLTANDLEADVLNGFDMGAEDYVTKPFNMQILLRRIEVALRRMGAKQPAAQADRWSDGWLTLDFTALTAQRGAEKLAITPNEYKLLKTLTEHSGQILTRQVLLDRLWDSAGNFIDDHTLTVTMNRLRSKIEDEQHSYIKTVRGMGYIWTGGKS</sequence>
<evidence type="ECO:0000256" key="1">
    <source>
        <dbReference type="ARBA" id="ARBA00018672"/>
    </source>
</evidence>
<evidence type="ECO:0000256" key="6">
    <source>
        <dbReference type="PROSITE-ProRule" id="PRU00169"/>
    </source>
</evidence>
<dbReference type="InterPro" id="IPR039420">
    <property type="entry name" value="WalR-like"/>
</dbReference>
<proteinExistence type="predicted"/>
<dbReference type="Proteomes" id="UP000295184">
    <property type="component" value="Unassembled WGS sequence"/>
</dbReference>
<evidence type="ECO:0000256" key="5">
    <source>
        <dbReference type="ARBA" id="ARBA00024867"/>
    </source>
</evidence>
<evidence type="ECO:0000313" key="10">
    <source>
        <dbReference type="EMBL" id="TCL54330.1"/>
    </source>
</evidence>
<dbReference type="Gene3D" id="1.10.10.10">
    <property type="entry name" value="Winged helix-like DNA-binding domain superfamily/Winged helix DNA-binding domain"/>
    <property type="match status" value="1"/>
</dbReference>
<dbReference type="PROSITE" id="PS51755">
    <property type="entry name" value="OMPR_PHOB"/>
    <property type="match status" value="1"/>
</dbReference>
<evidence type="ECO:0000259" key="9">
    <source>
        <dbReference type="PROSITE" id="PS51755"/>
    </source>
</evidence>
<feature type="DNA-binding region" description="OmpR/PhoB-type" evidence="7">
    <location>
        <begin position="127"/>
        <end position="227"/>
    </location>
</feature>
<dbReference type="OrthoDB" id="9779174at2"/>
<dbReference type="InterPro" id="IPR001867">
    <property type="entry name" value="OmpR/PhoB-type_DNA-bd"/>
</dbReference>
<dbReference type="CDD" id="cd17574">
    <property type="entry name" value="REC_OmpR"/>
    <property type="match status" value="1"/>
</dbReference>
<evidence type="ECO:0000256" key="4">
    <source>
        <dbReference type="ARBA" id="ARBA00023163"/>
    </source>
</evidence>
<dbReference type="GO" id="GO:0005829">
    <property type="term" value="C:cytosol"/>
    <property type="evidence" value="ECO:0007669"/>
    <property type="project" value="TreeGrafter"/>
</dbReference>
<comment type="caution">
    <text evidence="10">The sequence shown here is derived from an EMBL/GenBank/DDBJ whole genome shotgun (WGS) entry which is preliminary data.</text>
</comment>
<dbReference type="RefSeq" id="WP_058965430.1">
    <property type="nucleotide sequence ID" value="NZ_CABKVM010000018.1"/>
</dbReference>
<dbReference type="SMART" id="SM00862">
    <property type="entry name" value="Trans_reg_C"/>
    <property type="match status" value="1"/>
</dbReference>
<dbReference type="EMBL" id="SLUM01000022">
    <property type="protein sequence ID" value="TCL54330.1"/>
    <property type="molecule type" value="Genomic_DNA"/>
</dbReference>
<feature type="domain" description="OmpR/PhoB-type" evidence="9">
    <location>
        <begin position="127"/>
        <end position="227"/>
    </location>
</feature>
<dbReference type="InterPro" id="IPR001789">
    <property type="entry name" value="Sig_transdc_resp-reg_receiver"/>
</dbReference>
<dbReference type="AlphaFoldDB" id="A0A4R1QVU2"/>
<dbReference type="Pfam" id="PF00072">
    <property type="entry name" value="Response_reg"/>
    <property type="match status" value="1"/>
</dbReference>
<name>A0A4R1QVU2_9FIRM</name>
<dbReference type="SUPFAM" id="SSF52172">
    <property type="entry name" value="CheY-like"/>
    <property type="match status" value="1"/>
</dbReference>
<dbReference type="PROSITE" id="PS50110">
    <property type="entry name" value="RESPONSE_REGULATORY"/>
    <property type="match status" value="1"/>
</dbReference>
<organism evidence="10 11">
    <name type="scientific">Allofournierella massiliensis</name>
    <dbReference type="NCBI Taxonomy" id="1650663"/>
    <lineage>
        <taxon>Bacteria</taxon>
        <taxon>Bacillati</taxon>
        <taxon>Bacillota</taxon>
        <taxon>Clostridia</taxon>
        <taxon>Eubacteriales</taxon>
        <taxon>Oscillospiraceae</taxon>
        <taxon>Allofournierella</taxon>
    </lineage>
</organism>
<evidence type="ECO:0000256" key="7">
    <source>
        <dbReference type="PROSITE-ProRule" id="PRU01091"/>
    </source>
</evidence>
<evidence type="ECO:0000313" key="11">
    <source>
        <dbReference type="Proteomes" id="UP000295184"/>
    </source>
</evidence>
<dbReference type="GO" id="GO:0006355">
    <property type="term" value="P:regulation of DNA-templated transcription"/>
    <property type="evidence" value="ECO:0007669"/>
    <property type="project" value="InterPro"/>
</dbReference>
<comment type="function">
    <text evidence="5">May play the central regulatory role in sporulation. It may be an element of the effector pathway responsible for the activation of sporulation genes in response to nutritional stress. Spo0A may act in concert with spo0H (a sigma factor) to control the expression of some genes that are critical to the sporulation process.</text>
</comment>
<dbReference type="InterPro" id="IPR036388">
    <property type="entry name" value="WH-like_DNA-bd_sf"/>
</dbReference>
<keyword evidence="4" id="KW-0804">Transcription</keyword>
<dbReference type="GO" id="GO:0000156">
    <property type="term" value="F:phosphorelay response regulator activity"/>
    <property type="evidence" value="ECO:0007669"/>
    <property type="project" value="TreeGrafter"/>
</dbReference>
<dbReference type="Pfam" id="PF00486">
    <property type="entry name" value="Trans_reg_C"/>
    <property type="match status" value="1"/>
</dbReference>
<evidence type="ECO:0000256" key="3">
    <source>
        <dbReference type="ARBA" id="ARBA00023125"/>
    </source>
</evidence>
<keyword evidence="3 7" id="KW-0238">DNA-binding</keyword>
<evidence type="ECO:0000256" key="2">
    <source>
        <dbReference type="ARBA" id="ARBA00023015"/>
    </source>
</evidence>
<dbReference type="PANTHER" id="PTHR48111">
    <property type="entry name" value="REGULATOR OF RPOS"/>
    <property type="match status" value="1"/>
</dbReference>
<reference evidence="10 11" key="1">
    <citation type="submission" date="2019-03" db="EMBL/GenBank/DDBJ databases">
        <title>Genomic Encyclopedia of Type Strains, Phase IV (KMG-IV): sequencing the most valuable type-strain genomes for metagenomic binning, comparative biology and taxonomic classification.</title>
        <authorList>
            <person name="Goeker M."/>
        </authorList>
    </citation>
    <scope>NUCLEOTIDE SEQUENCE [LARGE SCALE GENOMIC DNA]</scope>
    <source>
        <strain evidence="10 11">DSM 100451</strain>
    </source>
</reference>
<accession>A0A4R1QVU2</accession>
<evidence type="ECO:0000259" key="8">
    <source>
        <dbReference type="PROSITE" id="PS50110"/>
    </source>
</evidence>
<feature type="domain" description="Response regulatory" evidence="8">
    <location>
        <begin position="3"/>
        <end position="117"/>
    </location>
</feature>